<evidence type="ECO:0000256" key="1">
    <source>
        <dbReference type="SAM" id="MobiDB-lite"/>
    </source>
</evidence>
<protein>
    <submittedName>
        <fullName evidence="2">Uncharacterized protein</fullName>
    </submittedName>
</protein>
<sequence length="174" mass="20469">MSSSTTEVLYKEPCDWEAWSNQFIKKAKDHQLWRYIDPERREAWPEEPDMPYVGHYTREETTEDRQLRLTALNTAIQARRSNQQTRGDEQDDDGPPVPPNMAAGNPRPDTPQSRTVRRDPITNLPNETYTLSTLPPLQARVVGNLSLRDQATYNNEVIWYKEFSRRWELHNKNK</sequence>
<gene>
    <name evidence="2" type="ORF">QBC37DRAFT_375252</name>
</gene>
<reference evidence="2" key="2">
    <citation type="submission" date="2023-05" db="EMBL/GenBank/DDBJ databases">
        <authorList>
            <consortium name="Lawrence Berkeley National Laboratory"/>
            <person name="Steindorff A."/>
            <person name="Hensen N."/>
            <person name="Bonometti L."/>
            <person name="Westerberg I."/>
            <person name="Brannstrom I.O."/>
            <person name="Guillou S."/>
            <person name="Cros-Aarteil S."/>
            <person name="Calhoun S."/>
            <person name="Haridas S."/>
            <person name="Kuo A."/>
            <person name="Mondo S."/>
            <person name="Pangilinan J."/>
            <person name="Riley R."/>
            <person name="Labutti K."/>
            <person name="Andreopoulos B."/>
            <person name="Lipzen A."/>
            <person name="Chen C."/>
            <person name="Yanf M."/>
            <person name="Daum C."/>
            <person name="Ng V."/>
            <person name="Clum A."/>
            <person name="Ohm R."/>
            <person name="Martin F."/>
            <person name="Silar P."/>
            <person name="Natvig D."/>
            <person name="Lalanne C."/>
            <person name="Gautier V."/>
            <person name="Ament-Velasquez S.L."/>
            <person name="Kruys A."/>
            <person name="Hutchinson M.I."/>
            <person name="Powell A.J."/>
            <person name="Barry K."/>
            <person name="Miller A.N."/>
            <person name="Grigoriev I.V."/>
            <person name="Debuchy R."/>
            <person name="Gladieux P."/>
            <person name="Thoren M.H."/>
            <person name="Johannesson H."/>
        </authorList>
    </citation>
    <scope>NUCLEOTIDE SEQUENCE</scope>
    <source>
        <strain evidence="2">PSN293</strain>
    </source>
</reference>
<feature type="region of interest" description="Disordered" evidence="1">
    <location>
        <begin position="75"/>
        <end position="129"/>
    </location>
</feature>
<keyword evidence="3" id="KW-1185">Reference proteome</keyword>
<dbReference type="Proteomes" id="UP001301769">
    <property type="component" value="Unassembled WGS sequence"/>
</dbReference>
<evidence type="ECO:0000313" key="3">
    <source>
        <dbReference type="Proteomes" id="UP001301769"/>
    </source>
</evidence>
<organism evidence="2 3">
    <name type="scientific">Rhypophila decipiens</name>
    <dbReference type="NCBI Taxonomy" id="261697"/>
    <lineage>
        <taxon>Eukaryota</taxon>
        <taxon>Fungi</taxon>
        <taxon>Dikarya</taxon>
        <taxon>Ascomycota</taxon>
        <taxon>Pezizomycotina</taxon>
        <taxon>Sordariomycetes</taxon>
        <taxon>Sordariomycetidae</taxon>
        <taxon>Sordariales</taxon>
        <taxon>Naviculisporaceae</taxon>
        <taxon>Rhypophila</taxon>
    </lineage>
</organism>
<comment type="caution">
    <text evidence="2">The sequence shown here is derived from an EMBL/GenBank/DDBJ whole genome shotgun (WGS) entry which is preliminary data.</text>
</comment>
<reference evidence="2" key="1">
    <citation type="journal article" date="2023" name="Mol. Phylogenet. Evol.">
        <title>Genome-scale phylogeny and comparative genomics of the fungal order Sordariales.</title>
        <authorList>
            <person name="Hensen N."/>
            <person name="Bonometti L."/>
            <person name="Westerberg I."/>
            <person name="Brannstrom I.O."/>
            <person name="Guillou S."/>
            <person name="Cros-Aarteil S."/>
            <person name="Calhoun S."/>
            <person name="Haridas S."/>
            <person name="Kuo A."/>
            <person name="Mondo S."/>
            <person name="Pangilinan J."/>
            <person name="Riley R."/>
            <person name="LaButti K."/>
            <person name="Andreopoulos B."/>
            <person name="Lipzen A."/>
            <person name="Chen C."/>
            <person name="Yan M."/>
            <person name="Daum C."/>
            <person name="Ng V."/>
            <person name="Clum A."/>
            <person name="Steindorff A."/>
            <person name="Ohm R.A."/>
            <person name="Martin F."/>
            <person name="Silar P."/>
            <person name="Natvig D.O."/>
            <person name="Lalanne C."/>
            <person name="Gautier V."/>
            <person name="Ament-Velasquez S.L."/>
            <person name="Kruys A."/>
            <person name="Hutchinson M.I."/>
            <person name="Powell A.J."/>
            <person name="Barry K."/>
            <person name="Miller A.N."/>
            <person name="Grigoriev I.V."/>
            <person name="Debuchy R."/>
            <person name="Gladieux P."/>
            <person name="Hiltunen Thoren M."/>
            <person name="Johannesson H."/>
        </authorList>
    </citation>
    <scope>NUCLEOTIDE SEQUENCE</scope>
    <source>
        <strain evidence="2">PSN293</strain>
    </source>
</reference>
<dbReference type="EMBL" id="MU858131">
    <property type="protein sequence ID" value="KAK4212279.1"/>
    <property type="molecule type" value="Genomic_DNA"/>
</dbReference>
<feature type="compositionally biased region" description="Polar residues" evidence="1">
    <location>
        <begin position="75"/>
        <end position="85"/>
    </location>
</feature>
<evidence type="ECO:0000313" key="2">
    <source>
        <dbReference type="EMBL" id="KAK4212279.1"/>
    </source>
</evidence>
<name>A0AAN6Y4A9_9PEZI</name>
<accession>A0AAN6Y4A9</accession>
<dbReference type="AlphaFoldDB" id="A0AAN6Y4A9"/>
<proteinExistence type="predicted"/>